<name>A0A2M9ZFN1_9LEPT</name>
<dbReference type="EMBL" id="NPDT01000001">
    <property type="protein sequence ID" value="PJZ67194.1"/>
    <property type="molecule type" value="Genomic_DNA"/>
</dbReference>
<dbReference type="Gene3D" id="3.40.50.10610">
    <property type="entry name" value="ABC-type transport auxiliary lipoprotein component"/>
    <property type="match status" value="1"/>
</dbReference>
<proteinExistence type="predicted"/>
<evidence type="ECO:0008006" key="4">
    <source>
        <dbReference type="Google" id="ProtNLM"/>
    </source>
</evidence>
<dbReference type="RefSeq" id="WP_100757725.1">
    <property type="nucleotide sequence ID" value="NZ_NPDT01000001.1"/>
</dbReference>
<feature type="signal peptide" evidence="1">
    <location>
        <begin position="1"/>
        <end position="22"/>
    </location>
</feature>
<dbReference type="PROSITE" id="PS51257">
    <property type="entry name" value="PROKAR_LIPOPROTEIN"/>
    <property type="match status" value="1"/>
</dbReference>
<evidence type="ECO:0000256" key="1">
    <source>
        <dbReference type="SAM" id="SignalP"/>
    </source>
</evidence>
<dbReference type="Proteomes" id="UP000231912">
    <property type="component" value="Unassembled WGS sequence"/>
</dbReference>
<evidence type="ECO:0000313" key="2">
    <source>
        <dbReference type="EMBL" id="PJZ67194.1"/>
    </source>
</evidence>
<keyword evidence="1" id="KW-0732">Signal</keyword>
<feature type="chain" id="PRO_5014598885" description="Penicillin-binding protein activator LpoB" evidence="1">
    <location>
        <begin position="23"/>
        <end position="206"/>
    </location>
</feature>
<comment type="caution">
    <text evidence="2">The sequence shown here is derived from an EMBL/GenBank/DDBJ whole genome shotgun (WGS) entry which is preliminary data.</text>
</comment>
<dbReference type="AlphaFoldDB" id="A0A2M9ZFN1"/>
<protein>
    <recommendedName>
        <fullName evidence="4">Penicillin-binding protein activator LpoB</fullName>
    </recommendedName>
</protein>
<accession>A0A2M9ZFN1</accession>
<sequence>MPFHNRILAVFLASFLSGCVSFYSNVYVNDKYKGDTESSVLILPFADRNEGTFSGYYPEAGKVAQGYMENELLNLGYQVRHLEGLVPPTSNRPESPDLFDLGRRSGAKVVVIGIVTSYVQGFATHPLSQRIEHVRFGFEAKAIQVETGTILWKVSAYKKDEGIFSYTSPVQNLAAEVIRSVAAEMRWKGAGAKEKIPQESRTGSQY</sequence>
<reference evidence="2 3" key="1">
    <citation type="submission" date="2017-07" db="EMBL/GenBank/DDBJ databases">
        <title>Leptospira spp. isolated from tropical soils.</title>
        <authorList>
            <person name="Thibeaux R."/>
            <person name="Iraola G."/>
            <person name="Ferres I."/>
            <person name="Bierque E."/>
            <person name="Girault D."/>
            <person name="Soupe-Gilbert M.-E."/>
            <person name="Picardeau M."/>
            <person name="Goarant C."/>
        </authorList>
    </citation>
    <scope>NUCLEOTIDE SEQUENCE [LARGE SCALE GENOMIC DNA]</scope>
    <source>
        <strain evidence="2 3">FH2-C-A2</strain>
    </source>
</reference>
<evidence type="ECO:0000313" key="3">
    <source>
        <dbReference type="Proteomes" id="UP000231912"/>
    </source>
</evidence>
<organism evidence="2 3">
    <name type="scientific">Leptospira wolffii</name>
    <dbReference type="NCBI Taxonomy" id="409998"/>
    <lineage>
        <taxon>Bacteria</taxon>
        <taxon>Pseudomonadati</taxon>
        <taxon>Spirochaetota</taxon>
        <taxon>Spirochaetia</taxon>
        <taxon>Leptospirales</taxon>
        <taxon>Leptospiraceae</taxon>
        <taxon>Leptospira</taxon>
    </lineage>
</organism>
<gene>
    <name evidence="2" type="ORF">CH371_03805</name>
</gene>